<dbReference type="PRINTS" id="PR00406">
    <property type="entry name" value="CYTB5RDTASE"/>
</dbReference>
<dbReference type="EMBL" id="CP039126">
    <property type="protein sequence ID" value="QMW80534.1"/>
    <property type="molecule type" value="Genomic_DNA"/>
</dbReference>
<dbReference type="GeneID" id="75054011"/>
<dbReference type="PIRSF" id="PIRSF006816">
    <property type="entry name" value="Cyc3_hyd_g"/>
    <property type="match status" value="1"/>
</dbReference>
<dbReference type="PANTHER" id="PTHR43513:SF1">
    <property type="entry name" value="ANAEROBIC SULFITE REDUCTASE SUBUNIT B"/>
    <property type="match status" value="1"/>
</dbReference>
<gene>
    <name evidence="3" type="primary">asrB</name>
    <name evidence="3" type="ORF">E5259_24720</name>
</gene>
<dbReference type="InterPro" id="IPR014260">
    <property type="entry name" value="Sulphite_reductase_B"/>
</dbReference>
<dbReference type="Pfam" id="PF10418">
    <property type="entry name" value="DHODB_Fe-S_bind"/>
    <property type="match status" value="1"/>
</dbReference>
<keyword evidence="1" id="KW-0479">Metal-binding</keyword>
<dbReference type="NCBIfam" id="TIGR02911">
    <property type="entry name" value="sulfite_red_B"/>
    <property type="match status" value="1"/>
</dbReference>
<dbReference type="Proteomes" id="UP000515789">
    <property type="component" value="Chromosome"/>
</dbReference>
<dbReference type="InterPro" id="IPR050353">
    <property type="entry name" value="PyrK_electron_transfer"/>
</dbReference>
<dbReference type="AlphaFoldDB" id="A0A7G5N0Z1"/>
<dbReference type="InterPro" id="IPR039261">
    <property type="entry name" value="FNR_nucleotide-bd"/>
</dbReference>
<evidence type="ECO:0000256" key="1">
    <source>
        <dbReference type="PIRSR" id="PIRSR006816-2"/>
    </source>
</evidence>
<feature type="binding site" evidence="1">
    <location>
        <position position="237"/>
    </location>
    <ligand>
        <name>[2Fe-2S] cluster</name>
        <dbReference type="ChEBI" id="CHEBI:190135"/>
    </ligand>
</feature>
<reference evidence="3 4" key="1">
    <citation type="submission" date="2019-04" db="EMBL/GenBank/DDBJ databases">
        <authorList>
            <person name="Schori C."/>
            <person name="Ahrens C."/>
        </authorList>
    </citation>
    <scope>NUCLEOTIDE SEQUENCE [LARGE SCALE GENOMIC DNA]</scope>
    <source>
        <strain evidence="3 4">DSM 2950</strain>
    </source>
</reference>
<dbReference type="GO" id="GO:0046872">
    <property type="term" value="F:metal ion binding"/>
    <property type="evidence" value="ECO:0007669"/>
    <property type="project" value="UniProtKB-KW"/>
</dbReference>
<feature type="binding site" evidence="1">
    <location>
        <position position="240"/>
    </location>
    <ligand>
        <name>[2Fe-2S] cluster</name>
        <dbReference type="ChEBI" id="CHEBI:190135"/>
    </ligand>
</feature>
<dbReference type="InterPro" id="IPR017938">
    <property type="entry name" value="Riboflavin_synthase-like_b-brl"/>
</dbReference>
<dbReference type="GO" id="GO:0051537">
    <property type="term" value="F:2 iron, 2 sulfur cluster binding"/>
    <property type="evidence" value="ECO:0007669"/>
    <property type="project" value="UniProtKB-KW"/>
</dbReference>
<sequence length="264" mass="29773">MRKNEYIPFRSEIKEVIRHTDIEYTYRMEYTGDVKPGQFFEVSIPKFGEAPISVSGIGDDFVDLTIRRVGKVTNEVFEQYEGDTLLLRGPYGNGFYLEDYKDKELVIVAGGTGVSPVRGVIDYFVRNPEAAKSVTVIAGFKTPNDILFRRDLKLWEENLSLILTVDSCEGNPSYKEGLVTAYIPGLEFAHMEDACAIVVGPPAMMRFSTMALMDRGLKEEQIWISQERKMCCGLGKCGHCKINDVYVCLDGPVFNFTKGRQLLD</sequence>
<proteinExistence type="predicted"/>
<dbReference type="InterPro" id="IPR019480">
    <property type="entry name" value="Dihydroorotate_DH_Fe-S-bd"/>
</dbReference>
<dbReference type="GO" id="GO:0016491">
    <property type="term" value="F:oxidoreductase activity"/>
    <property type="evidence" value="ECO:0007669"/>
    <property type="project" value="InterPro"/>
</dbReference>
<dbReference type="PROSITE" id="PS51384">
    <property type="entry name" value="FAD_FR"/>
    <property type="match status" value="1"/>
</dbReference>
<dbReference type="PANTHER" id="PTHR43513">
    <property type="entry name" value="DIHYDROOROTATE DEHYDROGENASE B (NAD(+)), ELECTRON TRANSFER SUBUNIT"/>
    <property type="match status" value="1"/>
</dbReference>
<dbReference type="RefSeq" id="WP_018595251.1">
    <property type="nucleotide sequence ID" value="NZ_AP031416.1"/>
</dbReference>
<evidence type="ECO:0000313" key="3">
    <source>
        <dbReference type="EMBL" id="QMW80534.1"/>
    </source>
</evidence>
<accession>A0A7G5N0Z1</accession>
<dbReference type="Pfam" id="PF00175">
    <property type="entry name" value="NAD_binding_1"/>
    <property type="match status" value="1"/>
</dbReference>
<dbReference type="Gene3D" id="3.40.50.80">
    <property type="entry name" value="Nucleotide-binding domain of ferredoxin-NADP reductase (FNR) module"/>
    <property type="match status" value="1"/>
</dbReference>
<dbReference type="InterPro" id="IPR012165">
    <property type="entry name" value="Cyt_c3_hydrogenase_gsu"/>
</dbReference>
<organism evidence="3 4">
    <name type="scientific">Blautia producta</name>
    <dbReference type="NCBI Taxonomy" id="33035"/>
    <lineage>
        <taxon>Bacteria</taxon>
        <taxon>Bacillati</taxon>
        <taxon>Bacillota</taxon>
        <taxon>Clostridia</taxon>
        <taxon>Lachnospirales</taxon>
        <taxon>Lachnospiraceae</taxon>
        <taxon>Blautia</taxon>
    </lineage>
</organism>
<dbReference type="SUPFAM" id="SSF63380">
    <property type="entry name" value="Riboflavin synthase domain-like"/>
    <property type="match status" value="1"/>
</dbReference>
<keyword evidence="1" id="KW-0411">Iron-sulfur</keyword>
<feature type="binding site" evidence="1">
    <location>
        <position position="232"/>
    </location>
    <ligand>
        <name>[2Fe-2S] cluster</name>
        <dbReference type="ChEBI" id="CHEBI:190135"/>
    </ligand>
</feature>
<name>A0A7G5N0Z1_9FIRM</name>
<feature type="domain" description="FAD-binding FR-type" evidence="2">
    <location>
        <begin position="6"/>
        <end position="97"/>
    </location>
</feature>
<dbReference type="GO" id="GO:0050660">
    <property type="term" value="F:flavin adenine dinucleotide binding"/>
    <property type="evidence" value="ECO:0007669"/>
    <property type="project" value="InterPro"/>
</dbReference>
<dbReference type="SUPFAM" id="SSF52343">
    <property type="entry name" value="Ferredoxin reductase-like, C-terminal NADP-linked domain"/>
    <property type="match status" value="1"/>
</dbReference>
<dbReference type="GO" id="GO:0006221">
    <property type="term" value="P:pyrimidine nucleotide biosynthetic process"/>
    <property type="evidence" value="ECO:0007669"/>
    <property type="project" value="InterPro"/>
</dbReference>
<comment type="cofactor">
    <cofactor evidence="1">
        <name>[2Fe-2S] cluster</name>
        <dbReference type="ChEBI" id="CHEBI:190135"/>
    </cofactor>
    <text evidence="1">Binds 1 [2Fe-2S] cluster per subunit.</text>
</comment>
<keyword evidence="1" id="KW-0408">Iron</keyword>
<keyword evidence="1" id="KW-0001">2Fe-2S</keyword>
<dbReference type="CDD" id="cd06221">
    <property type="entry name" value="sulfite_reductase_like"/>
    <property type="match status" value="1"/>
</dbReference>
<dbReference type="InterPro" id="IPR001433">
    <property type="entry name" value="OxRdtase_FAD/NAD-bd"/>
</dbReference>
<evidence type="ECO:0000259" key="2">
    <source>
        <dbReference type="PROSITE" id="PS51384"/>
    </source>
</evidence>
<evidence type="ECO:0000313" key="4">
    <source>
        <dbReference type="Proteomes" id="UP000515789"/>
    </source>
</evidence>
<dbReference type="InterPro" id="IPR017927">
    <property type="entry name" value="FAD-bd_FR_type"/>
</dbReference>
<feature type="binding site" evidence="1">
    <location>
        <position position="248"/>
    </location>
    <ligand>
        <name>[2Fe-2S] cluster</name>
        <dbReference type="ChEBI" id="CHEBI:190135"/>
    </ligand>
</feature>
<dbReference type="Gene3D" id="2.40.30.10">
    <property type="entry name" value="Translation factors"/>
    <property type="match status" value="1"/>
</dbReference>
<protein>
    <submittedName>
        <fullName evidence="3">Anaerobic sulfite reductase subunit B</fullName>
    </submittedName>
</protein>